<evidence type="ECO:0000256" key="3">
    <source>
        <dbReference type="ARBA" id="ARBA00022448"/>
    </source>
</evidence>
<feature type="transmembrane region" description="Helical" evidence="7">
    <location>
        <begin position="236"/>
        <end position="255"/>
    </location>
</feature>
<feature type="transmembrane region" description="Helical" evidence="7">
    <location>
        <begin position="20"/>
        <end position="41"/>
    </location>
</feature>
<dbReference type="GO" id="GO:0005886">
    <property type="term" value="C:plasma membrane"/>
    <property type="evidence" value="ECO:0007669"/>
    <property type="project" value="TreeGrafter"/>
</dbReference>
<reference evidence="8 9" key="1">
    <citation type="journal article" date="2015" name="Int. J. Syst. Evol. Microbiol.">
        <title>Methanoculleus taiwanensis sp. nov., a methanogen isolated from deep marine sediment at the deformation front area near Taiwan.</title>
        <authorList>
            <person name="Weng C.Y."/>
            <person name="Chen S.C."/>
            <person name="Lai M.C."/>
            <person name="Wu S.Y."/>
            <person name="Lin S."/>
            <person name="Yang T.F."/>
            <person name="Chen P.C."/>
        </authorList>
    </citation>
    <scope>NUCLEOTIDE SEQUENCE [LARGE SCALE GENOMIC DNA]</scope>
    <source>
        <strain evidence="8 9">CYW4</strain>
    </source>
</reference>
<protein>
    <submittedName>
        <fullName evidence="8">Xanthine permease</fullName>
    </submittedName>
</protein>
<dbReference type="EMBL" id="LHQS01000001">
    <property type="protein sequence ID" value="RXE56786.1"/>
    <property type="molecule type" value="Genomic_DNA"/>
</dbReference>
<dbReference type="PANTHER" id="PTHR42810:SF2">
    <property type="entry name" value="PURINE PERMEASE C1399.01C-RELATED"/>
    <property type="match status" value="1"/>
</dbReference>
<keyword evidence="6 7" id="KW-0472">Membrane</keyword>
<sequence>MSQKPQNLVYGVEDPLPLPTALLLGLQHVFVMATAFIFPVVIVRSFGGTAEQAVFMVTMSILAGGVGTILQALRKGGMGSGYLCPAVCGPSYLSASLLAAQTGGLSLVYGMTAVAGLFEVFFSRLMHRLRVLFPAEVIGVVVALVGIAVIPVAVPNFLGIAPGDSVTEALELLVAGVTLGTMVAISVWSRGKIRLYSVLIGIAFGYILAAATGILDGAAIARILDAPLLAFPDLSHLGWSFDAALLIPFIIAVLCSSLKSIGDLTTCQKINDADWRRPDMRNIGSGILADGSSALFSGLVGGMGQSTSSSNVGLSVGTGATSRAIAFAAGALLIALTFFPKLASVFVIMPSPVMGAGLVFVAAFMIVNGLQIIMSRMMDTRKTFVIGFAFIFGLSVDIFPEFFIALPTSVQPVFSSSLALGTATALILNLIFRIGIARRKTLRLEPGTDFSDTVFSFFEAMGGTWGARKEVIQRAESAVNELMEAIVFLGLTRETVRAEITFEEDSLDIDVRYPGKPLDLSPGGAPTDTDLLEDENALARLSAFLIRKYADVVTTDVRDGECRIRLHFDH</sequence>
<comment type="caution">
    <text evidence="8">The sequence shown here is derived from an EMBL/GenBank/DDBJ whole genome shotgun (WGS) entry which is preliminary data.</text>
</comment>
<feature type="transmembrane region" description="Helical" evidence="7">
    <location>
        <begin position="385"/>
        <end position="406"/>
    </location>
</feature>
<evidence type="ECO:0000256" key="6">
    <source>
        <dbReference type="ARBA" id="ARBA00023136"/>
    </source>
</evidence>
<dbReference type="Proteomes" id="UP000290932">
    <property type="component" value="Unassembled WGS sequence"/>
</dbReference>
<comment type="similarity">
    <text evidence="2">Belongs to the nucleobase:cation symporter-2 (NCS2) (TC 2.A.40) family.</text>
</comment>
<organism evidence="8 9">
    <name type="scientific">Methanoculleus taiwanensis</name>
    <dbReference type="NCBI Taxonomy" id="1550565"/>
    <lineage>
        <taxon>Archaea</taxon>
        <taxon>Methanobacteriati</taxon>
        <taxon>Methanobacteriota</taxon>
        <taxon>Stenosarchaea group</taxon>
        <taxon>Methanomicrobia</taxon>
        <taxon>Methanomicrobiales</taxon>
        <taxon>Methanomicrobiaceae</taxon>
        <taxon>Methanoculleus</taxon>
    </lineage>
</organism>
<evidence type="ECO:0000256" key="2">
    <source>
        <dbReference type="ARBA" id="ARBA00008821"/>
    </source>
</evidence>
<dbReference type="InterPro" id="IPR006043">
    <property type="entry name" value="NCS2"/>
</dbReference>
<name>A0A498H4J7_9EURY</name>
<proteinExistence type="inferred from homology"/>
<gene>
    <name evidence="8" type="ORF">ABH15_01060</name>
</gene>
<feature type="transmembrane region" description="Helical" evidence="7">
    <location>
        <begin position="170"/>
        <end position="188"/>
    </location>
</feature>
<dbReference type="NCBIfam" id="NF037981">
    <property type="entry name" value="NCS2_1"/>
    <property type="match status" value="1"/>
</dbReference>
<dbReference type="OrthoDB" id="76842at2157"/>
<accession>A0A498H4J7</accession>
<dbReference type="RefSeq" id="WP_128692518.1">
    <property type="nucleotide sequence ID" value="NZ_LHQS01000001.1"/>
</dbReference>
<keyword evidence="3" id="KW-0813">Transport</keyword>
<dbReference type="Pfam" id="PF00860">
    <property type="entry name" value="Xan_ur_permease"/>
    <property type="match status" value="1"/>
</dbReference>
<feature type="transmembrane region" description="Helical" evidence="7">
    <location>
        <begin position="324"/>
        <end position="348"/>
    </location>
</feature>
<evidence type="ECO:0000313" key="9">
    <source>
        <dbReference type="Proteomes" id="UP000290932"/>
    </source>
</evidence>
<feature type="transmembrane region" description="Helical" evidence="7">
    <location>
        <begin position="195"/>
        <end position="224"/>
    </location>
</feature>
<feature type="transmembrane region" description="Helical" evidence="7">
    <location>
        <begin position="107"/>
        <end position="125"/>
    </location>
</feature>
<dbReference type="GO" id="GO:0042907">
    <property type="term" value="F:xanthine transmembrane transporter activity"/>
    <property type="evidence" value="ECO:0007669"/>
    <property type="project" value="TreeGrafter"/>
</dbReference>
<feature type="transmembrane region" description="Helical" evidence="7">
    <location>
        <begin position="53"/>
        <end position="73"/>
    </location>
</feature>
<keyword evidence="5 7" id="KW-1133">Transmembrane helix</keyword>
<feature type="transmembrane region" description="Helical" evidence="7">
    <location>
        <begin position="354"/>
        <end position="373"/>
    </location>
</feature>
<keyword evidence="4 7" id="KW-0812">Transmembrane</keyword>
<evidence type="ECO:0000313" key="8">
    <source>
        <dbReference type="EMBL" id="RXE56786.1"/>
    </source>
</evidence>
<dbReference type="PANTHER" id="PTHR42810">
    <property type="entry name" value="PURINE PERMEASE C1399.01C-RELATED"/>
    <property type="match status" value="1"/>
</dbReference>
<comment type="subcellular location">
    <subcellularLocation>
        <location evidence="1">Membrane</location>
        <topology evidence="1">Multi-pass membrane protein</topology>
    </subcellularLocation>
</comment>
<evidence type="ECO:0000256" key="7">
    <source>
        <dbReference type="SAM" id="Phobius"/>
    </source>
</evidence>
<evidence type="ECO:0000256" key="5">
    <source>
        <dbReference type="ARBA" id="ARBA00022989"/>
    </source>
</evidence>
<keyword evidence="9" id="KW-1185">Reference proteome</keyword>
<dbReference type="AlphaFoldDB" id="A0A498H4J7"/>
<evidence type="ECO:0000256" key="4">
    <source>
        <dbReference type="ARBA" id="ARBA00022692"/>
    </source>
</evidence>
<evidence type="ECO:0000256" key="1">
    <source>
        <dbReference type="ARBA" id="ARBA00004141"/>
    </source>
</evidence>
<feature type="transmembrane region" description="Helical" evidence="7">
    <location>
        <begin position="418"/>
        <end position="436"/>
    </location>
</feature>
<feature type="transmembrane region" description="Helical" evidence="7">
    <location>
        <begin position="137"/>
        <end position="158"/>
    </location>
</feature>